<dbReference type="Proteomes" id="UP000001593">
    <property type="component" value="Unassembled WGS sequence"/>
</dbReference>
<sequence length="140" mass="16344">RYYACLCGHEALVAYLLSIGARCEPNTFDGERCLYAALTDRIRKILQNYKAITSTCMRRNPYYEFLRRTLESGDFADVCFVIHGQRFCAHRAILTTRSSYFASMFETKWKDKHVITLKNSLVKPWAFKALLNFIYMGMLI</sequence>
<keyword evidence="2" id="KW-0040">ANK repeat</keyword>
<accession>A7T2T0</accession>
<dbReference type="InParanoid" id="A7T2T0"/>
<feature type="non-terminal residue" evidence="4">
    <location>
        <position position="140"/>
    </location>
</feature>
<proteinExistence type="predicted"/>
<dbReference type="eggNOG" id="KOG0511">
    <property type="taxonomic scope" value="Eukaryota"/>
</dbReference>
<dbReference type="EMBL" id="DS470321">
    <property type="protein sequence ID" value="EDO29735.1"/>
    <property type="molecule type" value="Genomic_DNA"/>
</dbReference>
<gene>
    <name evidence="4" type="ORF">NEMVEDRAFT_v1g4554</name>
</gene>
<dbReference type="InterPro" id="IPR011333">
    <property type="entry name" value="SKP1/BTB/POZ_sf"/>
</dbReference>
<evidence type="ECO:0000313" key="4">
    <source>
        <dbReference type="EMBL" id="EDO29735.1"/>
    </source>
</evidence>
<keyword evidence="5" id="KW-1185">Reference proteome</keyword>
<dbReference type="KEGG" id="nve:5500379"/>
<dbReference type="InterPro" id="IPR000210">
    <property type="entry name" value="BTB/POZ_dom"/>
</dbReference>
<dbReference type="AlphaFoldDB" id="A7T2T0"/>
<dbReference type="PANTHER" id="PTHR46231:SF1">
    <property type="entry name" value="ANKYRIN REPEAT AND BTB_POZ DOMAIN-CONTAINING PROTEIN 1"/>
    <property type="match status" value="1"/>
</dbReference>
<dbReference type="InterPro" id="IPR044515">
    <property type="entry name" value="ABTB1"/>
</dbReference>
<organism evidence="4 5">
    <name type="scientific">Nematostella vectensis</name>
    <name type="common">Starlet sea anemone</name>
    <dbReference type="NCBI Taxonomy" id="45351"/>
    <lineage>
        <taxon>Eukaryota</taxon>
        <taxon>Metazoa</taxon>
        <taxon>Cnidaria</taxon>
        <taxon>Anthozoa</taxon>
        <taxon>Hexacorallia</taxon>
        <taxon>Actiniaria</taxon>
        <taxon>Edwardsiidae</taxon>
        <taxon>Nematostella</taxon>
    </lineage>
</organism>
<dbReference type="Pfam" id="PF00651">
    <property type="entry name" value="BTB"/>
    <property type="match status" value="1"/>
</dbReference>
<evidence type="ECO:0000259" key="3">
    <source>
        <dbReference type="PROSITE" id="PS50097"/>
    </source>
</evidence>
<feature type="domain" description="BTB" evidence="3">
    <location>
        <begin position="76"/>
        <end position="140"/>
    </location>
</feature>
<dbReference type="SUPFAM" id="SSF54695">
    <property type="entry name" value="POZ domain"/>
    <property type="match status" value="1"/>
</dbReference>
<dbReference type="PhylomeDB" id="A7T2T0"/>
<evidence type="ECO:0000256" key="1">
    <source>
        <dbReference type="ARBA" id="ARBA00022737"/>
    </source>
</evidence>
<dbReference type="PANTHER" id="PTHR46231">
    <property type="entry name" value="ANKYRIN REPEAT AND BTB/POZ DOMAIN-CONTAINING PROTEIN 1"/>
    <property type="match status" value="1"/>
</dbReference>
<dbReference type="PROSITE" id="PS50097">
    <property type="entry name" value="BTB"/>
    <property type="match status" value="1"/>
</dbReference>
<evidence type="ECO:0000313" key="5">
    <source>
        <dbReference type="Proteomes" id="UP000001593"/>
    </source>
</evidence>
<protein>
    <recommendedName>
        <fullName evidence="3">BTB domain-containing protein</fullName>
    </recommendedName>
</protein>
<evidence type="ECO:0000256" key="2">
    <source>
        <dbReference type="ARBA" id="ARBA00023043"/>
    </source>
</evidence>
<dbReference type="Gene3D" id="3.30.710.10">
    <property type="entry name" value="Potassium Channel Kv1.1, Chain A"/>
    <property type="match status" value="1"/>
</dbReference>
<dbReference type="HOGENOM" id="CLU_1840167_0_0_1"/>
<dbReference type="OMA" id="NAFDKEW"/>
<reference evidence="4 5" key="1">
    <citation type="journal article" date="2007" name="Science">
        <title>Sea anemone genome reveals ancestral eumetazoan gene repertoire and genomic organization.</title>
        <authorList>
            <person name="Putnam N.H."/>
            <person name="Srivastava M."/>
            <person name="Hellsten U."/>
            <person name="Dirks B."/>
            <person name="Chapman J."/>
            <person name="Salamov A."/>
            <person name="Terry A."/>
            <person name="Shapiro H."/>
            <person name="Lindquist E."/>
            <person name="Kapitonov V.V."/>
            <person name="Jurka J."/>
            <person name="Genikhovich G."/>
            <person name="Grigoriev I.V."/>
            <person name="Lucas S.M."/>
            <person name="Steele R.E."/>
            <person name="Finnerty J.R."/>
            <person name="Technau U."/>
            <person name="Martindale M.Q."/>
            <person name="Rokhsar D.S."/>
        </authorList>
    </citation>
    <scope>NUCLEOTIDE SEQUENCE [LARGE SCALE GENOMIC DNA]</scope>
    <source>
        <strain evidence="5">CH2 X CH6</strain>
    </source>
</reference>
<feature type="non-terminal residue" evidence="4">
    <location>
        <position position="1"/>
    </location>
</feature>
<keyword evidence="1" id="KW-0677">Repeat</keyword>
<dbReference type="STRING" id="45351.A7T2T0"/>
<name>A7T2T0_NEMVE</name>